<evidence type="ECO:0000256" key="4">
    <source>
        <dbReference type="ARBA" id="ARBA00023015"/>
    </source>
</evidence>
<keyword evidence="11" id="KW-1185">Reference proteome</keyword>
<dbReference type="GO" id="GO:0005634">
    <property type="term" value="C:nucleus"/>
    <property type="evidence" value="ECO:0007669"/>
    <property type="project" value="UniProtKB-SubCell"/>
</dbReference>
<evidence type="ECO:0000256" key="5">
    <source>
        <dbReference type="ARBA" id="ARBA00023125"/>
    </source>
</evidence>
<dbReference type="EMBL" id="KQ085902">
    <property type="protein sequence ID" value="KLO17653.1"/>
    <property type="molecule type" value="Genomic_DNA"/>
</dbReference>
<evidence type="ECO:0000313" key="10">
    <source>
        <dbReference type="EMBL" id="KLO17653.1"/>
    </source>
</evidence>
<keyword evidence="6" id="KW-0804">Transcription</keyword>
<sequence length="920" mass="101663">MNRLLSRLSLQLRATMPSRYTSDSPTATNLGSASGHSPSLVDESLVDPEKKRSSRACDQCRKTKSKCKRNPNPSRPCASCEASGSECTFLGPSFKRGPPKGYIHALELRLRQVESVFGAILSSQDPRAQGLISDLQNDDLARDIISRVEHGPFGPSGRSEDHNSSQEAFMAAITQPFESRPKTDGRSARDSRVARESVSGKKDELQSPTLDWQESLIGFLGRTEADGIPPTGMVSIPGAPHCLYDKESENPTAIGKLAVDEHNQLRFHGESSGMPLLNRSSDRTDERTSGGLWRLPMSLFARMQSVDLSEDVEDRLAQKLPSVQEQDFLVELYFTYVHPILPVVHKASFLEMYSAREATESEMKVSQPKKISNLLLLSMFAIASRYSESGTTKSNAEDETVDEMGKGGSEYFSAACESLDLVFRMSSIATVQAMVILSYRQVGIGSLEQAWIYCGIAIRMAQSLGLHRAADEWRRFGIDMFTPIEKEERKLVWWACAIVEKYISCSLGRPVAICERNFDTELPDHKNGVTFAEEEEEVWVPHSMHRSTTVGPQKANTISCLRASAALSVIVGLIVDEVYTLRPESWQKQLIKFNDLEMRLDRWYNDLPVHLQFDVQHDSKVATPHILTLHFQYWSAVILLHRKFIPERQIGNVAQSGESRISLRSFDLCQSAATHISTLATRFKASYSLSTSCAFAPSYLLTAGIVHVATLSLKPNAAEARQGLQQIMVALEGMEVIWPSAFRDRLLLNGATVKFDEINPPVARSTNHGQAKRGYHDAFGQDEDAQKESSASKRREDTSGENPDTGTHWVAYMLGLNIPGVATIPVVSGAGPNTFNPESGMVSQGQSMANGFSSMAQAADVAGQSSAVGFGSVSQYGQDQRGGGNGRYSSQTPWMWDPNLTYYPFDAYDFQSFTNPGPHY</sequence>
<dbReference type="Proteomes" id="UP000053477">
    <property type="component" value="Unassembled WGS sequence"/>
</dbReference>
<dbReference type="GO" id="GO:0008270">
    <property type="term" value="F:zinc ion binding"/>
    <property type="evidence" value="ECO:0007669"/>
    <property type="project" value="InterPro"/>
</dbReference>
<keyword evidence="3" id="KW-0862">Zinc</keyword>
<evidence type="ECO:0000256" key="3">
    <source>
        <dbReference type="ARBA" id="ARBA00022833"/>
    </source>
</evidence>
<dbReference type="SMART" id="SM00906">
    <property type="entry name" value="Fungal_trans"/>
    <property type="match status" value="1"/>
</dbReference>
<dbReference type="SMART" id="SM00066">
    <property type="entry name" value="GAL4"/>
    <property type="match status" value="1"/>
</dbReference>
<evidence type="ECO:0000256" key="8">
    <source>
        <dbReference type="SAM" id="MobiDB-lite"/>
    </source>
</evidence>
<keyword evidence="4" id="KW-0805">Transcription regulation</keyword>
<evidence type="ECO:0000256" key="2">
    <source>
        <dbReference type="ARBA" id="ARBA00022723"/>
    </source>
</evidence>
<gene>
    <name evidence="10" type="ORF">SCHPADRAFT_994170</name>
</gene>
<evidence type="ECO:0000256" key="6">
    <source>
        <dbReference type="ARBA" id="ARBA00023163"/>
    </source>
</evidence>
<dbReference type="PROSITE" id="PS50048">
    <property type="entry name" value="ZN2_CY6_FUNGAL_2"/>
    <property type="match status" value="1"/>
</dbReference>
<dbReference type="AlphaFoldDB" id="A0A0H2S7L5"/>
<keyword evidence="2" id="KW-0479">Metal-binding</keyword>
<dbReference type="GO" id="GO:0003677">
    <property type="term" value="F:DNA binding"/>
    <property type="evidence" value="ECO:0007669"/>
    <property type="project" value="UniProtKB-KW"/>
</dbReference>
<proteinExistence type="predicted"/>
<dbReference type="OrthoDB" id="2123952at2759"/>
<name>A0A0H2S7L5_9AGAM</name>
<feature type="region of interest" description="Disordered" evidence="8">
    <location>
        <begin position="173"/>
        <end position="207"/>
    </location>
</feature>
<dbReference type="Pfam" id="PF00172">
    <property type="entry name" value="Zn_clus"/>
    <property type="match status" value="1"/>
</dbReference>
<evidence type="ECO:0000256" key="1">
    <source>
        <dbReference type="ARBA" id="ARBA00004123"/>
    </source>
</evidence>
<dbReference type="PANTHER" id="PTHR31313:SF78">
    <property type="entry name" value="TRANSCRIPTION FACTOR DOMAIN-CONTAINING PROTEIN"/>
    <property type="match status" value="1"/>
</dbReference>
<keyword evidence="5" id="KW-0238">DNA-binding</keyword>
<dbReference type="InParanoid" id="A0A0H2S7L5"/>
<accession>A0A0H2S7L5</accession>
<dbReference type="CDD" id="cd12148">
    <property type="entry name" value="fungal_TF_MHR"/>
    <property type="match status" value="1"/>
</dbReference>
<dbReference type="Pfam" id="PF04082">
    <property type="entry name" value="Fungal_trans"/>
    <property type="match status" value="1"/>
</dbReference>
<feature type="compositionally biased region" description="Basic and acidic residues" evidence="8">
    <location>
        <begin position="179"/>
        <end position="205"/>
    </location>
</feature>
<feature type="region of interest" description="Disordered" evidence="8">
    <location>
        <begin position="16"/>
        <end position="48"/>
    </location>
</feature>
<evidence type="ECO:0000259" key="9">
    <source>
        <dbReference type="PROSITE" id="PS50048"/>
    </source>
</evidence>
<feature type="region of interest" description="Disordered" evidence="8">
    <location>
        <begin position="269"/>
        <end position="288"/>
    </location>
</feature>
<dbReference type="InterPro" id="IPR036864">
    <property type="entry name" value="Zn2-C6_fun-type_DNA-bd_sf"/>
</dbReference>
<dbReference type="STRING" id="27342.A0A0H2S7L5"/>
<dbReference type="InterPro" id="IPR007219">
    <property type="entry name" value="XnlR_reg_dom"/>
</dbReference>
<organism evidence="10 11">
    <name type="scientific">Schizopora paradoxa</name>
    <dbReference type="NCBI Taxonomy" id="27342"/>
    <lineage>
        <taxon>Eukaryota</taxon>
        <taxon>Fungi</taxon>
        <taxon>Dikarya</taxon>
        <taxon>Basidiomycota</taxon>
        <taxon>Agaricomycotina</taxon>
        <taxon>Agaricomycetes</taxon>
        <taxon>Hymenochaetales</taxon>
        <taxon>Schizoporaceae</taxon>
        <taxon>Schizopora</taxon>
    </lineage>
</organism>
<keyword evidence="7" id="KW-0539">Nucleus</keyword>
<feature type="region of interest" description="Disordered" evidence="8">
    <location>
        <begin position="760"/>
        <end position="806"/>
    </location>
</feature>
<dbReference type="GO" id="GO:0006351">
    <property type="term" value="P:DNA-templated transcription"/>
    <property type="evidence" value="ECO:0007669"/>
    <property type="project" value="InterPro"/>
</dbReference>
<protein>
    <recommendedName>
        <fullName evidence="9">Zn(2)-C6 fungal-type domain-containing protein</fullName>
    </recommendedName>
</protein>
<comment type="subcellular location">
    <subcellularLocation>
        <location evidence="1">Nucleus</location>
    </subcellularLocation>
</comment>
<feature type="domain" description="Zn(2)-C6 fungal-type" evidence="9">
    <location>
        <begin position="56"/>
        <end position="89"/>
    </location>
</feature>
<dbReference type="PANTHER" id="PTHR31313">
    <property type="entry name" value="TY1 ENHANCER ACTIVATOR"/>
    <property type="match status" value="1"/>
</dbReference>
<dbReference type="PROSITE" id="PS00463">
    <property type="entry name" value="ZN2_CY6_FUNGAL_1"/>
    <property type="match status" value="1"/>
</dbReference>
<feature type="compositionally biased region" description="Polar residues" evidence="8">
    <location>
        <begin position="18"/>
        <end position="37"/>
    </location>
</feature>
<reference evidence="10 11" key="1">
    <citation type="submission" date="2015-04" db="EMBL/GenBank/DDBJ databases">
        <title>Complete genome sequence of Schizopora paradoxa KUC8140, a cosmopolitan wood degrader in East Asia.</title>
        <authorList>
            <consortium name="DOE Joint Genome Institute"/>
            <person name="Min B."/>
            <person name="Park H."/>
            <person name="Jang Y."/>
            <person name="Kim J.-J."/>
            <person name="Kim K.H."/>
            <person name="Pangilinan J."/>
            <person name="Lipzen A."/>
            <person name="Riley R."/>
            <person name="Grigoriev I.V."/>
            <person name="Spatafora J.W."/>
            <person name="Choi I.-G."/>
        </authorList>
    </citation>
    <scope>NUCLEOTIDE SEQUENCE [LARGE SCALE GENOMIC DNA]</scope>
    <source>
        <strain evidence="10 11">KUC8140</strain>
    </source>
</reference>
<dbReference type="Gene3D" id="4.10.240.10">
    <property type="entry name" value="Zn(2)-C6 fungal-type DNA-binding domain"/>
    <property type="match status" value="1"/>
</dbReference>
<dbReference type="InterPro" id="IPR001138">
    <property type="entry name" value="Zn2Cys6_DnaBD"/>
</dbReference>
<dbReference type="InterPro" id="IPR051615">
    <property type="entry name" value="Transcr_Regulatory_Elem"/>
</dbReference>
<dbReference type="SUPFAM" id="SSF57701">
    <property type="entry name" value="Zn2/Cys6 DNA-binding domain"/>
    <property type="match status" value="1"/>
</dbReference>
<dbReference type="GO" id="GO:0000981">
    <property type="term" value="F:DNA-binding transcription factor activity, RNA polymerase II-specific"/>
    <property type="evidence" value="ECO:0007669"/>
    <property type="project" value="InterPro"/>
</dbReference>
<dbReference type="CDD" id="cd00067">
    <property type="entry name" value="GAL4"/>
    <property type="match status" value="1"/>
</dbReference>
<evidence type="ECO:0000256" key="7">
    <source>
        <dbReference type="ARBA" id="ARBA00023242"/>
    </source>
</evidence>
<feature type="compositionally biased region" description="Basic and acidic residues" evidence="8">
    <location>
        <begin position="784"/>
        <end position="798"/>
    </location>
</feature>
<evidence type="ECO:0000313" key="11">
    <source>
        <dbReference type="Proteomes" id="UP000053477"/>
    </source>
</evidence>